<evidence type="ECO:0000256" key="7">
    <source>
        <dbReference type="ARBA" id="ARBA00022801"/>
    </source>
</evidence>
<evidence type="ECO:0000313" key="10">
    <source>
        <dbReference type="EMBL" id="TDL21482.1"/>
    </source>
</evidence>
<protein>
    <recommendedName>
        <fullName evidence="3">ribonuclease H</fullName>
        <ecNumber evidence="3">3.1.26.4</ecNumber>
    </recommendedName>
</protein>
<feature type="domain" description="RNase H type-1" evidence="9">
    <location>
        <begin position="93"/>
        <end position="243"/>
    </location>
</feature>
<keyword evidence="7" id="KW-0378">Hydrolase</keyword>
<dbReference type="VEuPathDB" id="FungiDB:BD410DRAFT_815295"/>
<reference evidence="10 11" key="1">
    <citation type="submission" date="2018-06" db="EMBL/GenBank/DDBJ databases">
        <title>A transcriptomic atlas of mushroom development highlights an independent origin of complex multicellularity.</title>
        <authorList>
            <consortium name="DOE Joint Genome Institute"/>
            <person name="Krizsan K."/>
            <person name="Almasi E."/>
            <person name="Merenyi Z."/>
            <person name="Sahu N."/>
            <person name="Viragh M."/>
            <person name="Koszo T."/>
            <person name="Mondo S."/>
            <person name="Kiss B."/>
            <person name="Balint B."/>
            <person name="Kues U."/>
            <person name="Barry K."/>
            <person name="Hegedus J.C."/>
            <person name="Henrissat B."/>
            <person name="Johnson J."/>
            <person name="Lipzen A."/>
            <person name="Ohm R."/>
            <person name="Nagy I."/>
            <person name="Pangilinan J."/>
            <person name="Yan J."/>
            <person name="Xiong Y."/>
            <person name="Grigoriev I.V."/>
            <person name="Hibbett D.S."/>
            <person name="Nagy L.G."/>
        </authorList>
    </citation>
    <scope>NUCLEOTIDE SEQUENCE [LARGE SCALE GENOMIC DNA]</scope>
    <source>
        <strain evidence="10 11">SZMC22713</strain>
    </source>
</reference>
<dbReference type="STRING" id="50990.A0A4Y7Q2W7"/>
<dbReference type="Gene3D" id="3.30.420.10">
    <property type="entry name" value="Ribonuclease H-like superfamily/Ribonuclease H"/>
    <property type="match status" value="1"/>
</dbReference>
<evidence type="ECO:0000256" key="6">
    <source>
        <dbReference type="ARBA" id="ARBA00022759"/>
    </source>
</evidence>
<organism evidence="10 11">
    <name type="scientific">Rickenella mellea</name>
    <dbReference type="NCBI Taxonomy" id="50990"/>
    <lineage>
        <taxon>Eukaryota</taxon>
        <taxon>Fungi</taxon>
        <taxon>Dikarya</taxon>
        <taxon>Basidiomycota</taxon>
        <taxon>Agaricomycotina</taxon>
        <taxon>Agaricomycetes</taxon>
        <taxon>Hymenochaetales</taxon>
        <taxon>Rickenellaceae</taxon>
        <taxon>Rickenella</taxon>
    </lineage>
</organism>
<sequence>MPAWFYGVRVGRTPGVYDTWYKVHDATRASCEEQIHSFSAAKFKKFSNRTDAENYAYGVQANRTPLTPRAAAVSAPLPVAGPSNFRPQPVNGNSDTDVIYTDGSCKGNGKITAVAGIGVWWGENDTRNISERCPGDQTNNRAELIAIIRALESTPHSKRSLVIKTDSQYAINCLDVWIQGWKNRGWRTADGGPVKNKIVIQYLESLLQLRQKRGQKVRIKHVRGHSGIPGNDAADFEANKGTLYPEVPERDWRGLTAAVKAEISAIDGMPVDENESDDLDSRGTRSRNGSRKSTTDFRSFNSSPS</sequence>
<dbReference type="InterPro" id="IPR002156">
    <property type="entry name" value="RNaseH_domain"/>
</dbReference>
<name>A0A4Y7Q2W7_9AGAM</name>
<evidence type="ECO:0000256" key="8">
    <source>
        <dbReference type="SAM" id="MobiDB-lite"/>
    </source>
</evidence>
<dbReference type="AlphaFoldDB" id="A0A4Y7Q2W7"/>
<evidence type="ECO:0000313" key="11">
    <source>
        <dbReference type="Proteomes" id="UP000294933"/>
    </source>
</evidence>
<dbReference type="GO" id="GO:0003676">
    <property type="term" value="F:nucleic acid binding"/>
    <property type="evidence" value="ECO:0007669"/>
    <property type="project" value="InterPro"/>
</dbReference>
<dbReference type="InterPro" id="IPR011320">
    <property type="entry name" value="RNase_H1_N"/>
</dbReference>
<proteinExistence type="inferred from homology"/>
<keyword evidence="4" id="KW-0540">Nuclease</keyword>
<feature type="region of interest" description="Disordered" evidence="8">
    <location>
        <begin position="266"/>
        <end position="305"/>
    </location>
</feature>
<dbReference type="SUPFAM" id="SSF55658">
    <property type="entry name" value="L9 N-domain-like"/>
    <property type="match status" value="1"/>
</dbReference>
<evidence type="ECO:0000256" key="4">
    <source>
        <dbReference type="ARBA" id="ARBA00022722"/>
    </source>
</evidence>
<dbReference type="EC" id="3.1.26.4" evidence="3"/>
<dbReference type="InterPro" id="IPR037056">
    <property type="entry name" value="RNase_H1_N_sf"/>
</dbReference>
<dbReference type="OrthoDB" id="245563at2759"/>
<dbReference type="InterPro" id="IPR036397">
    <property type="entry name" value="RNaseH_sf"/>
</dbReference>
<dbReference type="PANTHER" id="PTHR10642:SF26">
    <property type="entry name" value="RIBONUCLEASE H1"/>
    <property type="match status" value="1"/>
</dbReference>
<dbReference type="GO" id="GO:0046872">
    <property type="term" value="F:metal ion binding"/>
    <property type="evidence" value="ECO:0007669"/>
    <property type="project" value="UniProtKB-KW"/>
</dbReference>
<dbReference type="InterPro" id="IPR050092">
    <property type="entry name" value="RNase_H"/>
</dbReference>
<dbReference type="EMBL" id="ML170180">
    <property type="protein sequence ID" value="TDL21482.1"/>
    <property type="molecule type" value="Genomic_DNA"/>
</dbReference>
<dbReference type="PANTHER" id="PTHR10642">
    <property type="entry name" value="RIBONUCLEASE H1"/>
    <property type="match status" value="1"/>
</dbReference>
<dbReference type="Proteomes" id="UP000294933">
    <property type="component" value="Unassembled WGS sequence"/>
</dbReference>
<dbReference type="InterPro" id="IPR012337">
    <property type="entry name" value="RNaseH-like_sf"/>
</dbReference>
<evidence type="ECO:0000256" key="1">
    <source>
        <dbReference type="ARBA" id="ARBA00000077"/>
    </source>
</evidence>
<evidence type="ECO:0000256" key="2">
    <source>
        <dbReference type="ARBA" id="ARBA00005300"/>
    </source>
</evidence>
<dbReference type="PROSITE" id="PS50879">
    <property type="entry name" value="RNASE_H_1"/>
    <property type="match status" value="1"/>
</dbReference>
<gene>
    <name evidence="10" type="ORF">BD410DRAFT_815295</name>
</gene>
<comment type="catalytic activity">
    <reaction evidence="1">
        <text>Endonucleolytic cleavage to 5'-phosphomonoester.</text>
        <dbReference type="EC" id="3.1.26.4"/>
    </reaction>
</comment>
<dbReference type="InterPro" id="IPR009027">
    <property type="entry name" value="Ribosomal_bL9/RNase_H1_N"/>
</dbReference>
<evidence type="ECO:0000259" key="9">
    <source>
        <dbReference type="PROSITE" id="PS50879"/>
    </source>
</evidence>
<dbReference type="Pfam" id="PF01693">
    <property type="entry name" value="Cauli_VI"/>
    <property type="match status" value="1"/>
</dbReference>
<accession>A0A4Y7Q2W7</accession>
<evidence type="ECO:0000256" key="3">
    <source>
        <dbReference type="ARBA" id="ARBA00012180"/>
    </source>
</evidence>
<dbReference type="SUPFAM" id="SSF53098">
    <property type="entry name" value="Ribonuclease H-like"/>
    <property type="match status" value="1"/>
</dbReference>
<keyword evidence="5" id="KW-0479">Metal-binding</keyword>
<comment type="similarity">
    <text evidence="2">Belongs to the RNase H family.</text>
</comment>
<dbReference type="CDD" id="cd09280">
    <property type="entry name" value="RNase_HI_eukaryote_like"/>
    <property type="match status" value="1"/>
</dbReference>
<dbReference type="GO" id="GO:0004523">
    <property type="term" value="F:RNA-DNA hybrid ribonuclease activity"/>
    <property type="evidence" value="ECO:0007669"/>
    <property type="project" value="UniProtKB-EC"/>
</dbReference>
<evidence type="ECO:0000256" key="5">
    <source>
        <dbReference type="ARBA" id="ARBA00022723"/>
    </source>
</evidence>
<dbReference type="Gene3D" id="3.40.970.10">
    <property type="entry name" value="Ribonuclease H1, N-terminal domain"/>
    <property type="match status" value="1"/>
</dbReference>
<keyword evidence="6" id="KW-0255">Endonuclease</keyword>
<keyword evidence="11" id="KW-1185">Reference proteome</keyword>
<dbReference type="GO" id="GO:0043137">
    <property type="term" value="P:DNA replication, removal of RNA primer"/>
    <property type="evidence" value="ECO:0007669"/>
    <property type="project" value="TreeGrafter"/>
</dbReference>
<feature type="compositionally biased region" description="Polar residues" evidence="8">
    <location>
        <begin position="296"/>
        <end position="305"/>
    </location>
</feature>
<dbReference type="Pfam" id="PF00075">
    <property type="entry name" value="RNase_H"/>
    <property type="match status" value="1"/>
</dbReference>